<keyword evidence="2" id="KW-0812">Transmembrane</keyword>
<sequence length="837" mass="90740">MSSQDVRIVIRPASGQISNHGVQDVIGDHDAVSDLSADGPPDYATLDPNEVNRSVTPFPRPKSPTPSSAPAPGGWPLAGSDDGSRSDSSKSCTSSRPRNKRAKSQSRKFKRISPKTVNRPDPIASRRNRKRALSTSSAASSKSPTKKMLQIPAMARITSCRGDNAFSHVTPSGSISTLANHQPSGSQKKRGLVSQLSHGDWTTIGSFFSQSANSSSSHRGVEISQPYNFRHEGGIGSSSSAFIRGSDNTHNADGDEPSRTSRILMDIRTESRLGNRTSLPVHLPNAFSPIDASMFDADCGHKSSVRPSVRKTINRFQSPPSSEETVYQQQLSSKESPRDAELGDAHIDTTKASGNRILFWVMAVLTQICLTITVASITIAVCNDHNDEKIDGGATIALVLSLAGAVVFGVIFACLYAHRLTGRMVREYTGVRMETFFFKLSPGRVTYWALATLAEVAFISTGAAVTVITLDSHQGLDVDAGIVAWLIVSIISFIVLGLALASLYTRRVSNRLVRAHRAEQRNEEWFELHSGTQRNFSHRGDQRKLARDIIKSATQDGCNIQASQEQTTFGDGGFRHMNSHDEMLSTIAGRNSQRVGQNMTQIQNPRASLIGIARSDSLMRHPDKPTTPSMSSSIGTAETYESEGTEKPIISKRSSSPAAHPRSDPTTILSAEEMSMISMPKQKQSYIPHSLAMADLSSEAPQHLSPSVTTSNTKSTIASLISSYASEPGARISNEPITRAYSPESLGRRQDALHSHPVLTSLRPIVTEAGTPNSQKSDDRVLTVDTGSKTDWSIRDGLATRMTTMTPIEERSEAGTRSSLLTGRRVSQSQASEYEMR</sequence>
<feature type="region of interest" description="Disordered" evidence="1">
    <location>
        <begin position="1"/>
        <end position="150"/>
    </location>
</feature>
<evidence type="ECO:0000256" key="2">
    <source>
        <dbReference type="SAM" id="Phobius"/>
    </source>
</evidence>
<keyword evidence="2" id="KW-0472">Membrane</keyword>
<feature type="compositionally biased region" description="Basic residues" evidence="1">
    <location>
        <begin position="97"/>
        <end position="113"/>
    </location>
</feature>
<feature type="region of interest" description="Disordered" evidence="1">
    <location>
        <begin position="618"/>
        <end position="665"/>
    </location>
</feature>
<feature type="compositionally biased region" description="Low complexity" evidence="1">
    <location>
        <begin position="70"/>
        <end position="81"/>
    </location>
</feature>
<feature type="region of interest" description="Disordered" evidence="1">
    <location>
        <begin position="755"/>
        <end position="780"/>
    </location>
</feature>
<feature type="compositionally biased region" description="Polar residues" evidence="1">
    <location>
        <begin position="815"/>
        <end position="837"/>
    </location>
</feature>
<feature type="transmembrane region" description="Helical" evidence="2">
    <location>
        <begin position="357"/>
        <end position="381"/>
    </location>
</feature>
<feature type="compositionally biased region" description="Polar residues" evidence="1">
    <location>
        <begin position="314"/>
        <end position="334"/>
    </location>
</feature>
<evidence type="ECO:0000313" key="4">
    <source>
        <dbReference type="Proteomes" id="UP001408356"/>
    </source>
</evidence>
<feature type="compositionally biased region" description="Polar residues" evidence="1">
    <location>
        <begin position="626"/>
        <end position="636"/>
    </location>
</feature>
<feature type="region of interest" description="Disordered" evidence="1">
    <location>
        <begin position="171"/>
        <end position="192"/>
    </location>
</feature>
<feature type="compositionally biased region" description="Low complexity" evidence="1">
    <location>
        <begin position="134"/>
        <end position="147"/>
    </location>
</feature>
<evidence type="ECO:0000256" key="1">
    <source>
        <dbReference type="SAM" id="MobiDB-lite"/>
    </source>
</evidence>
<protein>
    <submittedName>
        <fullName evidence="3">Uncharacterized protein</fullName>
    </submittedName>
</protein>
<reference evidence="3 4" key="1">
    <citation type="journal article" date="2024" name="J. Plant Pathol.">
        <title>Sequence and assembly of the genome of Seiridium unicorne, isolate CBS 538.82, causal agent of cypress canker disease.</title>
        <authorList>
            <person name="Scali E."/>
            <person name="Rocca G.D."/>
            <person name="Danti R."/>
            <person name="Garbelotto M."/>
            <person name="Barberini S."/>
            <person name="Baroncelli R."/>
            <person name="Emiliani G."/>
        </authorList>
    </citation>
    <scope>NUCLEOTIDE SEQUENCE [LARGE SCALE GENOMIC DNA]</scope>
    <source>
        <strain evidence="3 4">BM-138-508</strain>
    </source>
</reference>
<dbReference type="EMBL" id="JARVKF010000299">
    <property type="protein sequence ID" value="KAK9419658.1"/>
    <property type="molecule type" value="Genomic_DNA"/>
</dbReference>
<feature type="region of interest" description="Disordered" evidence="1">
    <location>
        <begin position="314"/>
        <end position="342"/>
    </location>
</feature>
<dbReference type="Proteomes" id="UP001408356">
    <property type="component" value="Unassembled WGS sequence"/>
</dbReference>
<accession>A0ABR2UY89</accession>
<gene>
    <name evidence="3" type="ORF">SUNI508_07144</name>
</gene>
<feature type="compositionally biased region" description="Pro residues" evidence="1">
    <location>
        <begin position="58"/>
        <end position="69"/>
    </location>
</feature>
<feature type="transmembrane region" description="Helical" evidence="2">
    <location>
        <begin position="482"/>
        <end position="504"/>
    </location>
</feature>
<feature type="region of interest" description="Disordered" evidence="1">
    <location>
        <begin position="801"/>
        <end position="837"/>
    </location>
</feature>
<keyword evidence="2" id="KW-1133">Transmembrane helix</keyword>
<feature type="compositionally biased region" description="Polar residues" evidence="1">
    <location>
        <begin position="171"/>
        <end position="186"/>
    </location>
</feature>
<keyword evidence="4" id="KW-1185">Reference proteome</keyword>
<feature type="region of interest" description="Disordered" evidence="1">
    <location>
        <begin position="238"/>
        <end position="261"/>
    </location>
</feature>
<feature type="transmembrane region" description="Helical" evidence="2">
    <location>
        <begin position="393"/>
        <end position="417"/>
    </location>
</feature>
<name>A0ABR2UY89_9PEZI</name>
<proteinExistence type="predicted"/>
<organism evidence="3 4">
    <name type="scientific">Seiridium unicorne</name>
    <dbReference type="NCBI Taxonomy" id="138068"/>
    <lineage>
        <taxon>Eukaryota</taxon>
        <taxon>Fungi</taxon>
        <taxon>Dikarya</taxon>
        <taxon>Ascomycota</taxon>
        <taxon>Pezizomycotina</taxon>
        <taxon>Sordariomycetes</taxon>
        <taxon>Xylariomycetidae</taxon>
        <taxon>Amphisphaeriales</taxon>
        <taxon>Sporocadaceae</taxon>
        <taxon>Seiridium</taxon>
    </lineage>
</organism>
<feature type="compositionally biased region" description="Basic and acidic residues" evidence="1">
    <location>
        <begin position="250"/>
        <end position="261"/>
    </location>
</feature>
<evidence type="ECO:0000313" key="3">
    <source>
        <dbReference type="EMBL" id="KAK9419658.1"/>
    </source>
</evidence>
<feature type="transmembrane region" description="Helical" evidence="2">
    <location>
        <begin position="447"/>
        <end position="470"/>
    </location>
</feature>
<feature type="compositionally biased region" description="Polar residues" evidence="1">
    <location>
        <begin position="238"/>
        <end position="249"/>
    </location>
</feature>
<comment type="caution">
    <text evidence="3">The sequence shown here is derived from an EMBL/GenBank/DDBJ whole genome shotgun (WGS) entry which is preliminary data.</text>
</comment>